<feature type="transmembrane region" description="Helical" evidence="2">
    <location>
        <begin position="158"/>
        <end position="181"/>
    </location>
</feature>
<feature type="transmembrane region" description="Helical" evidence="2">
    <location>
        <begin position="57"/>
        <end position="80"/>
    </location>
</feature>
<dbReference type="PANTHER" id="PTHR11206">
    <property type="entry name" value="MULTIDRUG RESISTANCE PROTEIN"/>
    <property type="match status" value="1"/>
</dbReference>
<evidence type="ECO:0000256" key="2">
    <source>
        <dbReference type="SAM" id="Phobius"/>
    </source>
</evidence>
<name>A0A0C9TIE6_SPHS4</name>
<keyword evidence="2" id="KW-1133">Transmembrane helix</keyword>
<dbReference type="AlphaFoldDB" id="A0A0C9TIE6"/>
<gene>
    <name evidence="3" type="ORF">M422DRAFT_71205</name>
</gene>
<proteinExistence type="inferred from homology"/>
<feature type="transmembrane region" description="Helical" evidence="2">
    <location>
        <begin position="100"/>
        <end position="121"/>
    </location>
</feature>
<accession>A0A0C9TIE6</accession>
<feature type="transmembrane region" description="Helical" evidence="2">
    <location>
        <begin position="133"/>
        <end position="152"/>
    </location>
</feature>
<dbReference type="HOGENOM" id="CLU_012893_2_1_1"/>
<keyword evidence="2" id="KW-0472">Membrane</keyword>
<sequence length="211" mass="22587">MVDLGDISLLGPTALAAQSVLEVTASTGYQAPFSLSVATAVRIGNLLGEEQARHAALVARVSMIFALGICFILSSLYFGLRNQWAYLFNNDPEVVALVARVLPIMALGQMFDGLAIILGGILRATARQFTGALLNISTYYAIGIPLGIYLAFSKDMGLVGLWTGIATALICGGLASIFIYLRMDWDKAVVDAHALHEKERKLEAVAIENNP</sequence>
<keyword evidence="4" id="KW-1185">Reference proteome</keyword>
<dbReference type="InterPro" id="IPR002528">
    <property type="entry name" value="MATE_fam"/>
</dbReference>
<evidence type="ECO:0000256" key="1">
    <source>
        <dbReference type="ARBA" id="ARBA00010199"/>
    </source>
</evidence>
<keyword evidence="2" id="KW-0812">Transmembrane</keyword>
<dbReference type="Proteomes" id="UP000054279">
    <property type="component" value="Unassembled WGS sequence"/>
</dbReference>
<reference evidence="3 4" key="1">
    <citation type="submission" date="2014-06" db="EMBL/GenBank/DDBJ databases">
        <title>Evolutionary Origins and Diversification of the Mycorrhizal Mutualists.</title>
        <authorList>
            <consortium name="DOE Joint Genome Institute"/>
            <consortium name="Mycorrhizal Genomics Consortium"/>
            <person name="Kohler A."/>
            <person name="Kuo A."/>
            <person name="Nagy L.G."/>
            <person name="Floudas D."/>
            <person name="Copeland A."/>
            <person name="Barry K.W."/>
            <person name="Cichocki N."/>
            <person name="Veneault-Fourrey C."/>
            <person name="LaButti K."/>
            <person name="Lindquist E.A."/>
            <person name="Lipzen A."/>
            <person name="Lundell T."/>
            <person name="Morin E."/>
            <person name="Murat C."/>
            <person name="Riley R."/>
            <person name="Ohm R."/>
            <person name="Sun H."/>
            <person name="Tunlid A."/>
            <person name="Henrissat B."/>
            <person name="Grigoriev I.V."/>
            <person name="Hibbett D.S."/>
            <person name="Martin F."/>
        </authorList>
    </citation>
    <scope>NUCLEOTIDE SEQUENCE [LARGE SCALE GENOMIC DNA]</scope>
    <source>
        <strain evidence="3 4">SS14</strain>
    </source>
</reference>
<dbReference type="OrthoDB" id="2126698at2759"/>
<dbReference type="GO" id="GO:0042910">
    <property type="term" value="F:xenobiotic transmembrane transporter activity"/>
    <property type="evidence" value="ECO:0007669"/>
    <property type="project" value="InterPro"/>
</dbReference>
<dbReference type="Pfam" id="PF01554">
    <property type="entry name" value="MatE"/>
    <property type="match status" value="1"/>
</dbReference>
<dbReference type="EMBL" id="KN837285">
    <property type="protein sequence ID" value="KIJ29308.1"/>
    <property type="molecule type" value="Genomic_DNA"/>
</dbReference>
<protein>
    <submittedName>
        <fullName evidence="3">Uncharacterized protein</fullName>
    </submittedName>
</protein>
<evidence type="ECO:0000313" key="4">
    <source>
        <dbReference type="Proteomes" id="UP000054279"/>
    </source>
</evidence>
<dbReference type="GO" id="GO:0015297">
    <property type="term" value="F:antiporter activity"/>
    <property type="evidence" value="ECO:0007669"/>
    <property type="project" value="InterPro"/>
</dbReference>
<dbReference type="GO" id="GO:0016020">
    <property type="term" value="C:membrane"/>
    <property type="evidence" value="ECO:0007669"/>
    <property type="project" value="InterPro"/>
</dbReference>
<evidence type="ECO:0000313" key="3">
    <source>
        <dbReference type="EMBL" id="KIJ29308.1"/>
    </source>
</evidence>
<organism evidence="3 4">
    <name type="scientific">Sphaerobolus stellatus (strain SS14)</name>
    <dbReference type="NCBI Taxonomy" id="990650"/>
    <lineage>
        <taxon>Eukaryota</taxon>
        <taxon>Fungi</taxon>
        <taxon>Dikarya</taxon>
        <taxon>Basidiomycota</taxon>
        <taxon>Agaricomycotina</taxon>
        <taxon>Agaricomycetes</taxon>
        <taxon>Phallomycetidae</taxon>
        <taxon>Geastrales</taxon>
        <taxon>Sphaerobolaceae</taxon>
        <taxon>Sphaerobolus</taxon>
    </lineage>
</organism>
<comment type="similarity">
    <text evidence="1">Belongs to the multi antimicrobial extrusion (MATE) (TC 2.A.66.1) family.</text>
</comment>